<dbReference type="EMBL" id="NRHC01000004">
    <property type="protein sequence ID" value="RIY34410.1"/>
    <property type="molecule type" value="Genomic_DNA"/>
</dbReference>
<evidence type="ECO:0000313" key="2">
    <source>
        <dbReference type="Proteomes" id="UP000265691"/>
    </source>
</evidence>
<dbReference type="Gene3D" id="3.40.50.1820">
    <property type="entry name" value="alpha/beta hydrolase"/>
    <property type="match status" value="1"/>
</dbReference>
<dbReference type="SUPFAM" id="SSF53474">
    <property type="entry name" value="alpha/beta-Hydrolases"/>
    <property type="match status" value="1"/>
</dbReference>
<dbReference type="OrthoDB" id="5673869at2"/>
<proteinExistence type="predicted"/>
<dbReference type="AlphaFoldDB" id="A0A3A1YB36"/>
<protein>
    <recommendedName>
        <fullName evidence="3">Alpha/beta hydrolase</fullName>
    </recommendedName>
</protein>
<name>A0A3A1YB36_9GAMM</name>
<evidence type="ECO:0008006" key="3">
    <source>
        <dbReference type="Google" id="ProtNLM"/>
    </source>
</evidence>
<organism evidence="1 2">
    <name type="scientific">Psittacicella hinzii</name>
    <dbReference type="NCBI Taxonomy" id="2028575"/>
    <lineage>
        <taxon>Bacteria</taxon>
        <taxon>Pseudomonadati</taxon>
        <taxon>Pseudomonadota</taxon>
        <taxon>Gammaproteobacteria</taxon>
        <taxon>Pasteurellales</taxon>
        <taxon>Psittacicellaceae</taxon>
        <taxon>Psittacicella</taxon>
    </lineage>
</organism>
<keyword evidence="2" id="KW-1185">Reference proteome</keyword>
<dbReference type="Proteomes" id="UP000265691">
    <property type="component" value="Unassembled WGS sequence"/>
</dbReference>
<comment type="caution">
    <text evidence="1">The sequence shown here is derived from an EMBL/GenBank/DDBJ whole genome shotgun (WGS) entry which is preliminary data.</text>
</comment>
<gene>
    <name evidence="1" type="ORF">CKF54_00695</name>
</gene>
<sequence>MLHLRLNTYPLSAEFCQKIKSKENSKEQTPINLVYFHGFTMHDRNYPLVAELTSQGLVALNNSSASEPTSSKLITLSLDFSEQGITLEQACQELEQLLQGPSYFFAFSYGNLVAQLVLANLSPASLNQVKAAHGLNGSLLPYDRNYSILPQVALRTASHWTKESFLLFAANMGMPQEQVELIKARLDKVEESTILAQQQTLTDLAQMYELFQSFLQQESIMQKWQSFRVATDDAIFPVKNLQRFAQDFNLKITVLAGKHYLAPQEVINQFCNPTYYA</sequence>
<dbReference type="InterPro" id="IPR029058">
    <property type="entry name" value="AB_hydrolase_fold"/>
</dbReference>
<reference evidence="1 2" key="1">
    <citation type="submission" date="2017-08" db="EMBL/GenBank/DDBJ databases">
        <title>Reclassification of Bisgaard taxon 37 and 44.</title>
        <authorList>
            <person name="Christensen H."/>
        </authorList>
    </citation>
    <scope>NUCLEOTIDE SEQUENCE [LARGE SCALE GENOMIC DNA]</scope>
    <source>
        <strain evidence="1 2">B96_3</strain>
    </source>
</reference>
<evidence type="ECO:0000313" key="1">
    <source>
        <dbReference type="EMBL" id="RIY34410.1"/>
    </source>
</evidence>
<dbReference type="RefSeq" id="WP_119524349.1">
    <property type="nucleotide sequence ID" value="NZ_NRHC01000004.1"/>
</dbReference>
<accession>A0A3A1YB36</accession>